<proteinExistence type="predicted"/>
<evidence type="ECO:0000313" key="2">
    <source>
        <dbReference type="EMBL" id="EPC66239.1"/>
    </source>
</evidence>
<dbReference type="RefSeq" id="WP_016372856.1">
    <property type="nucleotide sequence ID" value="NZ_ANKB01000009.1"/>
</dbReference>
<dbReference type="EMBL" id="ANKB01000009">
    <property type="protein sequence ID" value="EPC66239.1"/>
    <property type="molecule type" value="Genomic_DNA"/>
</dbReference>
<organism evidence="2 3">
    <name type="scientific">Lacticaseibacillus paracasei subsp. tolerans Lpl14</name>
    <dbReference type="NCBI Taxonomy" id="1256229"/>
    <lineage>
        <taxon>Bacteria</taxon>
        <taxon>Bacillati</taxon>
        <taxon>Bacillota</taxon>
        <taxon>Bacilli</taxon>
        <taxon>Lactobacillales</taxon>
        <taxon>Lactobacillaceae</taxon>
        <taxon>Lacticaseibacillus</taxon>
    </lineage>
</organism>
<dbReference type="AlphaFoldDB" id="A0A829GYH3"/>
<dbReference type="Proteomes" id="UP000014285">
    <property type="component" value="Unassembled WGS sequence"/>
</dbReference>
<comment type="caution">
    <text evidence="2">The sequence shown here is derived from an EMBL/GenBank/DDBJ whole genome shotgun (WGS) entry which is preliminary data.</text>
</comment>
<keyword evidence="1" id="KW-0812">Transmembrane</keyword>
<feature type="transmembrane region" description="Helical" evidence="1">
    <location>
        <begin position="229"/>
        <end position="251"/>
    </location>
</feature>
<evidence type="ECO:0000256" key="1">
    <source>
        <dbReference type="SAM" id="Phobius"/>
    </source>
</evidence>
<evidence type="ECO:0000313" key="3">
    <source>
        <dbReference type="Proteomes" id="UP000014285"/>
    </source>
</evidence>
<accession>A0A829GYH3</accession>
<gene>
    <name evidence="2" type="ORF">Lpl14_03925</name>
</gene>
<feature type="transmembrane region" description="Helical" evidence="1">
    <location>
        <begin position="134"/>
        <end position="153"/>
    </location>
</feature>
<keyword evidence="2" id="KW-0808">Transferase</keyword>
<sequence length="304" mass="33701">MKINFFKWIRDVRHWKTIYLFMMISMVTYSMIGLCRQLSVSSIQKVLQLLTGQKIFALLFLGCLAVTPMIVYDKVYADKLSVPSRGGFFNMTSWSLNVVNNVAGAGGMVGASLRYALLGQHVNARTATKMSFHISLFSLSGLSINYSISALLIKNNNVSILAGSLSYISFLIIVYPLIPLMLKTPSLKFPTKLILLMTSVIEWFACFGIVLLSNAILNLNIDLFVLYQSYFFSAALGVASLIPGSAGSFDLSLTETLKHAGVLPNTSASLLILYRLFYYVIPTILAVVWFILLKTNILQSKANK</sequence>
<name>A0A829GYH3_LACPA</name>
<feature type="transmembrane region" description="Helical" evidence="1">
    <location>
        <begin position="17"/>
        <end position="35"/>
    </location>
</feature>
<feature type="transmembrane region" description="Helical" evidence="1">
    <location>
        <begin position="194"/>
        <end position="217"/>
    </location>
</feature>
<feature type="transmembrane region" description="Helical" evidence="1">
    <location>
        <begin position="55"/>
        <end position="72"/>
    </location>
</feature>
<keyword evidence="1" id="KW-1133">Transmembrane helix</keyword>
<dbReference type="GO" id="GO:0016740">
    <property type="term" value="F:transferase activity"/>
    <property type="evidence" value="ECO:0007669"/>
    <property type="project" value="UniProtKB-KW"/>
</dbReference>
<reference evidence="2 3" key="1">
    <citation type="journal article" date="2013" name="PLoS ONE">
        <title>Lactobacillus paracasei comparative genomics: towards species pan-genome definition and exploitation of diversity.</title>
        <authorList>
            <person name="Smokvina T."/>
            <person name="Wels M."/>
            <person name="Polka J."/>
            <person name="Chervaux C."/>
            <person name="Brisse S."/>
            <person name="Boekhorst J."/>
            <person name="van Hylckama Vlieg J.E."/>
            <person name="Siezen R.J."/>
        </authorList>
    </citation>
    <scope>NUCLEOTIDE SEQUENCE [LARGE SCALE GENOMIC DNA]</scope>
    <source>
        <strain evidence="2 3">Lpl14</strain>
    </source>
</reference>
<keyword evidence="1" id="KW-0472">Membrane</keyword>
<feature type="transmembrane region" description="Helical" evidence="1">
    <location>
        <begin position="159"/>
        <end position="182"/>
    </location>
</feature>
<protein>
    <submittedName>
        <fullName evidence="2">Phosphatidylglycerol lysyltransferase</fullName>
    </submittedName>
</protein>
<feature type="transmembrane region" description="Helical" evidence="1">
    <location>
        <begin position="92"/>
        <end position="113"/>
    </location>
</feature>
<feature type="transmembrane region" description="Helical" evidence="1">
    <location>
        <begin position="272"/>
        <end position="292"/>
    </location>
</feature>